<evidence type="ECO:0000259" key="8">
    <source>
        <dbReference type="Pfam" id="PF25944"/>
    </source>
</evidence>
<dbReference type="Gene3D" id="2.40.420.20">
    <property type="match status" value="1"/>
</dbReference>
<feature type="compositionally biased region" description="Low complexity" evidence="4">
    <location>
        <begin position="444"/>
        <end position="453"/>
    </location>
</feature>
<evidence type="ECO:0000256" key="2">
    <source>
        <dbReference type="ARBA" id="ARBA00009477"/>
    </source>
</evidence>
<dbReference type="EMBL" id="JARRAG010000001">
    <property type="protein sequence ID" value="MDG3002959.1"/>
    <property type="molecule type" value="Genomic_DNA"/>
</dbReference>
<organism evidence="10 11">
    <name type="scientific">Paludisphaera mucosa</name>
    <dbReference type="NCBI Taxonomy" id="3030827"/>
    <lineage>
        <taxon>Bacteria</taxon>
        <taxon>Pseudomonadati</taxon>
        <taxon>Planctomycetota</taxon>
        <taxon>Planctomycetia</taxon>
        <taxon>Isosphaerales</taxon>
        <taxon>Isosphaeraceae</taxon>
        <taxon>Paludisphaera</taxon>
    </lineage>
</organism>
<feature type="region of interest" description="Disordered" evidence="4">
    <location>
        <begin position="438"/>
        <end position="467"/>
    </location>
</feature>
<dbReference type="InterPro" id="IPR058624">
    <property type="entry name" value="MdtA-like_HH"/>
</dbReference>
<dbReference type="Gene3D" id="1.10.287.470">
    <property type="entry name" value="Helix hairpin bin"/>
    <property type="match status" value="2"/>
</dbReference>
<feature type="signal peptide" evidence="5">
    <location>
        <begin position="1"/>
        <end position="31"/>
    </location>
</feature>
<feature type="coiled-coil region" evidence="3">
    <location>
        <begin position="109"/>
        <end position="222"/>
    </location>
</feature>
<dbReference type="PROSITE" id="PS51257">
    <property type="entry name" value="PROKAR_LIPOPROTEIN"/>
    <property type="match status" value="1"/>
</dbReference>
<dbReference type="Gene3D" id="2.40.30.170">
    <property type="match status" value="1"/>
</dbReference>
<protein>
    <submittedName>
        <fullName evidence="10">Efflux RND transporter periplasmic adaptor subunit</fullName>
    </submittedName>
</protein>
<evidence type="ECO:0000259" key="7">
    <source>
        <dbReference type="Pfam" id="PF25917"/>
    </source>
</evidence>
<feature type="domain" description="Multidrug resistance protein MdtA-like C-terminal permuted SH3" evidence="9">
    <location>
        <begin position="355"/>
        <end position="416"/>
    </location>
</feature>
<feature type="domain" description="Multidrug resistance protein MdtA-like alpha-helical hairpin" evidence="6">
    <location>
        <begin position="135"/>
        <end position="196"/>
    </location>
</feature>
<dbReference type="NCBIfam" id="TIGR01730">
    <property type="entry name" value="RND_mfp"/>
    <property type="match status" value="1"/>
</dbReference>
<keyword evidence="5" id="KW-0732">Signal</keyword>
<dbReference type="InterPro" id="IPR058626">
    <property type="entry name" value="MdtA-like_b-barrel"/>
</dbReference>
<dbReference type="InterPro" id="IPR058625">
    <property type="entry name" value="MdtA-like_BSH"/>
</dbReference>
<dbReference type="SUPFAM" id="SSF111369">
    <property type="entry name" value="HlyD-like secretion proteins"/>
    <property type="match status" value="3"/>
</dbReference>
<name>A0ABT6F6C1_9BACT</name>
<dbReference type="Proteomes" id="UP001216907">
    <property type="component" value="Unassembled WGS sequence"/>
</dbReference>
<dbReference type="RefSeq" id="WP_277859318.1">
    <property type="nucleotide sequence ID" value="NZ_JARRAG010000001.1"/>
</dbReference>
<dbReference type="InterPro" id="IPR058627">
    <property type="entry name" value="MdtA-like_C"/>
</dbReference>
<comment type="caution">
    <text evidence="10">The sequence shown here is derived from an EMBL/GenBank/DDBJ whole genome shotgun (WGS) entry which is preliminary data.</text>
</comment>
<sequence>MLNPRALPTKSPRSLALLAAAVVAGAFSGCAKPVAPKAPPPPMVGVVESRRMDVPVTDSPNGTMIALEEVTLRARVRGFITERHFEEGAFVKKGQLLFVIDEEPYKVALESARAKQAEADAAVRKAEQSKNREMAAARVALDVAQLNLKRIEERRARALLSRNAGSQEDLDRAEADRKQFEAQVEADQANYDQAMADYDIGVLSAKAQLDEARAGIRQAELDLGYCRMTSPIDGRIGVAIVKVGNLVGPGQEGGSFSELATIQQLDPIAVDIRVSSRFLDRATQLVRNQAPVQLTRPGVEGEEQHPYLGQLYFIDNRIDETTSTFMSKARMPNPHGTLLPGEYVKLKMEIEQLKDVVVVPGQAVMETESGPVVYIIDKEGKVAIQRVKAGLTTYQGMRVLFGGLEAGVPVIIEGLQMIRPGMPVTSQTVTLARPVETPTKAEDAAGAAPATAAKGEKPAVPKATPVH</sequence>
<dbReference type="Pfam" id="PF25967">
    <property type="entry name" value="RND-MFP_C"/>
    <property type="match status" value="1"/>
</dbReference>
<dbReference type="Pfam" id="PF25917">
    <property type="entry name" value="BSH_RND"/>
    <property type="match status" value="1"/>
</dbReference>
<evidence type="ECO:0000313" key="11">
    <source>
        <dbReference type="Proteomes" id="UP001216907"/>
    </source>
</evidence>
<keyword evidence="11" id="KW-1185">Reference proteome</keyword>
<feature type="domain" description="Multidrug resistance protein MdtA-like beta-barrel" evidence="8">
    <location>
        <begin position="267"/>
        <end position="350"/>
    </location>
</feature>
<dbReference type="PANTHER" id="PTHR30158">
    <property type="entry name" value="ACRA/E-RELATED COMPONENT OF DRUG EFFLUX TRANSPORTER"/>
    <property type="match status" value="1"/>
</dbReference>
<evidence type="ECO:0000256" key="5">
    <source>
        <dbReference type="SAM" id="SignalP"/>
    </source>
</evidence>
<proteinExistence type="inferred from homology"/>
<evidence type="ECO:0000256" key="3">
    <source>
        <dbReference type="SAM" id="Coils"/>
    </source>
</evidence>
<comment type="subcellular location">
    <subcellularLocation>
        <location evidence="1">Cell envelope</location>
    </subcellularLocation>
</comment>
<dbReference type="Pfam" id="PF25944">
    <property type="entry name" value="Beta-barrel_RND"/>
    <property type="match status" value="1"/>
</dbReference>
<comment type="similarity">
    <text evidence="2">Belongs to the membrane fusion protein (MFP) (TC 8.A.1) family.</text>
</comment>
<dbReference type="InterPro" id="IPR006143">
    <property type="entry name" value="RND_pump_MFP"/>
</dbReference>
<dbReference type="Gene3D" id="2.40.50.100">
    <property type="match status" value="2"/>
</dbReference>
<feature type="chain" id="PRO_5046272134" evidence="5">
    <location>
        <begin position="32"/>
        <end position="467"/>
    </location>
</feature>
<evidence type="ECO:0000313" key="10">
    <source>
        <dbReference type="EMBL" id="MDG3002959.1"/>
    </source>
</evidence>
<feature type="domain" description="Multidrug resistance protein MdtA-like barrel-sandwich hybrid" evidence="7">
    <location>
        <begin position="69"/>
        <end position="252"/>
    </location>
</feature>
<evidence type="ECO:0000256" key="1">
    <source>
        <dbReference type="ARBA" id="ARBA00004196"/>
    </source>
</evidence>
<accession>A0ABT6F6C1</accession>
<evidence type="ECO:0000259" key="9">
    <source>
        <dbReference type="Pfam" id="PF25967"/>
    </source>
</evidence>
<reference evidence="10 11" key="1">
    <citation type="submission" date="2023-03" db="EMBL/GenBank/DDBJ databases">
        <title>Paludisphaera mucosa sp. nov. a novel planctomycete from northern fen.</title>
        <authorList>
            <person name="Ivanova A."/>
        </authorList>
    </citation>
    <scope>NUCLEOTIDE SEQUENCE [LARGE SCALE GENOMIC DNA]</scope>
    <source>
        <strain evidence="10 11">Pla2</strain>
    </source>
</reference>
<gene>
    <name evidence="10" type="ORF">PZE19_04210</name>
</gene>
<keyword evidence="3" id="KW-0175">Coiled coil</keyword>
<dbReference type="Pfam" id="PF25876">
    <property type="entry name" value="HH_MFP_RND"/>
    <property type="match status" value="1"/>
</dbReference>
<evidence type="ECO:0000256" key="4">
    <source>
        <dbReference type="SAM" id="MobiDB-lite"/>
    </source>
</evidence>
<evidence type="ECO:0000259" key="6">
    <source>
        <dbReference type="Pfam" id="PF25876"/>
    </source>
</evidence>